<keyword evidence="4" id="KW-1185">Reference proteome</keyword>
<evidence type="ECO:0000259" key="2">
    <source>
        <dbReference type="PROSITE" id="PS51029"/>
    </source>
</evidence>
<reference evidence="3" key="1">
    <citation type="submission" date="2021-01" db="UniProtKB">
        <authorList>
            <consortium name="EnsemblMetazoa"/>
        </authorList>
    </citation>
    <scope>IDENTIFICATION</scope>
</reference>
<evidence type="ECO:0000313" key="3">
    <source>
        <dbReference type="EnsemblMetazoa" id="CLYHEMP007673.1"/>
    </source>
</evidence>
<name>A0A7M5U8V1_9CNID</name>
<feature type="region of interest" description="Disordered" evidence="1">
    <location>
        <begin position="324"/>
        <end position="367"/>
    </location>
</feature>
<feature type="domain" description="MADF" evidence="2">
    <location>
        <begin position="14"/>
        <end position="108"/>
    </location>
</feature>
<dbReference type="PANTHER" id="PTHR12243:SF67">
    <property type="entry name" value="COREPRESSOR OF PANGOLIN, ISOFORM A-RELATED"/>
    <property type="match status" value="1"/>
</dbReference>
<feature type="region of interest" description="Disordered" evidence="1">
    <location>
        <begin position="180"/>
        <end position="215"/>
    </location>
</feature>
<dbReference type="AlphaFoldDB" id="A0A7M5U8V1"/>
<dbReference type="Pfam" id="PF10545">
    <property type="entry name" value="MADF_DNA_bdg"/>
    <property type="match status" value="1"/>
</dbReference>
<protein>
    <recommendedName>
        <fullName evidence="2">MADF domain-containing protein</fullName>
    </recommendedName>
</protein>
<evidence type="ECO:0000256" key="1">
    <source>
        <dbReference type="SAM" id="MobiDB-lite"/>
    </source>
</evidence>
<dbReference type="SMART" id="SM00595">
    <property type="entry name" value="MADF"/>
    <property type="match status" value="1"/>
</dbReference>
<sequence>MTDYFTSSAQLDEHMAKVVQDYPLLYDKQKHGYRDEGMKAQTWQKVADECDVGTGDAARKLFDNLKKRFLKKRLKFRKLKQAGNMPPEVVNAARDEMDSYAFLNWLVPHIRMRRTKRDLNVMELSGMMEVKREFYNSDEGGSESFDEHETFDEDPEMENASMVSSSVNYLKSAPPITTILPPQLKANTPSPTDRTSPLTNGHVTSNGDLKRGRPHNSSILTVKTEMNGTNGVSNPPYKKKCYGYNGYASPNHPTTGGKHPKKEGDVILDDIDLFGRMIAAEIKQLPARDQCIAKHQIHTVLFELKMSNFSPSSSQWQSSQHPVYVVSGNGLHPTHRSSHESSRSRSNGGYRHDSYYPADSSLKESND</sequence>
<dbReference type="PROSITE" id="PS51029">
    <property type="entry name" value="MADF"/>
    <property type="match status" value="1"/>
</dbReference>
<feature type="compositionally biased region" description="Polar residues" evidence="1">
    <location>
        <begin position="185"/>
        <end position="207"/>
    </location>
</feature>
<dbReference type="EnsemblMetazoa" id="CLYHEMT007673.1">
    <property type="protein sequence ID" value="CLYHEMP007673.1"/>
    <property type="gene ID" value="CLYHEMG007673"/>
</dbReference>
<dbReference type="GeneID" id="136802774"/>
<proteinExistence type="predicted"/>
<dbReference type="PANTHER" id="PTHR12243">
    <property type="entry name" value="MADF DOMAIN TRANSCRIPTION FACTOR"/>
    <property type="match status" value="1"/>
</dbReference>
<dbReference type="RefSeq" id="XP_066915633.1">
    <property type="nucleotide sequence ID" value="XM_067059532.1"/>
</dbReference>
<dbReference type="Proteomes" id="UP000594262">
    <property type="component" value="Unplaced"/>
</dbReference>
<dbReference type="InterPro" id="IPR006578">
    <property type="entry name" value="MADF-dom"/>
</dbReference>
<dbReference type="InterPro" id="IPR039353">
    <property type="entry name" value="TF_Adf1"/>
</dbReference>
<organism evidence="3 4">
    <name type="scientific">Clytia hemisphaerica</name>
    <dbReference type="NCBI Taxonomy" id="252671"/>
    <lineage>
        <taxon>Eukaryota</taxon>
        <taxon>Metazoa</taxon>
        <taxon>Cnidaria</taxon>
        <taxon>Hydrozoa</taxon>
        <taxon>Hydroidolina</taxon>
        <taxon>Leptothecata</taxon>
        <taxon>Obeliida</taxon>
        <taxon>Clytiidae</taxon>
        <taxon>Clytia</taxon>
    </lineage>
</organism>
<accession>A0A7M5U8V1</accession>
<evidence type="ECO:0000313" key="4">
    <source>
        <dbReference type="Proteomes" id="UP000594262"/>
    </source>
</evidence>